<dbReference type="SMART" id="SM00360">
    <property type="entry name" value="RRM"/>
    <property type="match status" value="2"/>
</dbReference>
<keyword evidence="8" id="KW-1185">Reference proteome</keyword>
<proteinExistence type="predicted"/>
<dbReference type="CDD" id="cd00590">
    <property type="entry name" value="RRM_SF"/>
    <property type="match status" value="1"/>
</dbReference>
<feature type="compositionally biased region" description="Pro residues" evidence="5">
    <location>
        <begin position="848"/>
        <end position="872"/>
    </location>
</feature>
<keyword evidence="3" id="KW-0539">Nucleus</keyword>
<organism evidence="7 8">
    <name type="scientific">Apatococcus lobatus</name>
    <dbReference type="NCBI Taxonomy" id="904363"/>
    <lineage>
        <taxon>Eukaryota</taxon>
        <taxon>Viridiplantae</taxon>
        <taxon>Chlorophyta</taxon>
        <taxon>core chlorophytes</taxon>
        <taxon>Trebouxiophyceae</taxon>
        <taxon>Chlorellales</taxon>
        <taxon>Chlorellaceae</taxon>
        <taxon>Apatococcus</taxon>
    </lineage>
</organism>
<feature type="region of interest" description="Disordered" evidence="5">
    <location>
        <begin position="582"/>
        <end position="607"/>
    </location>
</feature>
<feature type="compositionally biased region" description="Basic and acidic residues" evidence="5">
    <location>
        <begin position="836"/>
        <end position="847"/>
    </location>
</feature>
<protein>
    <recommendedName>
        <fullName evidence="6">RRM domain-containing protein</fullName>
    </recommendedName>
</protein>
<evidence type="ECO:0000256" key="5">
    <source>
        <dbReference type="SAM" id="MobiDB-lite"/>
    </source>
</evidence>
<accession>A0AAW1RFZ5</accession>
<feature type="region of interest" description="Disordered" evidence="5">
    <location>
        <begin position="302"/>
        <end position="352"/>
    </location>
</feature>
<feature type="compositionally biased region" description="Basic residues" evidence="5">
    <location>
        <begin position="753"/>
        <end position="763"/>
    </location>
</feature>
<feature type="region of interest" description="Disordered" evidence="5">
    <location>
        <begin position="366"/>
        <end position="423"/>
    </location>
</feature>
<dbReference type="Pfam" id="PF00076">
    <property type="entry name" value="RRM_1"/>
    <property type="match status" value="1"/>
</dbReference>
<dbReference type="Proteomes" id="UP001438707">
    <property type="component" value="Unassembled WGS sequence"/>
</dbReference>
<feature type="compositionally biased region" description="Pro residues" evidence="5">
    <location>
        <begin position="895"/>
        <end position="907"/>
    </location>
</feature>
<keyword evidence="2 4" id="KW-0694">RNA-binding</keyword>
<evidence type="ECO:0000256" key="3">
    <source>
        <dbReference type="ARBA" id="ARBA00023242"/>
    </source>
</evidence>
<dbReference type="AlphaFoldDB" id="A0AAW1RFZ5"/>
<dbReference type="InterPro" id="IPR012677">
    <property type="entry name" value="Nucleotide-bd_a/b_plait_sf"/>
</dbReference>
<feature type="compositionally biased region" description="Low complexity" evidence="5">
    <location>
        <begin position="985"/>
        <end position="998"/>
    </location>
</feature>
<evidence type="ECO:0000256" key="2">
    <source>
        <dbReference type="ARBA" id="ARBA00022884"/>
    </source>
</evidence>
<reference evidence="7 8" key="1">
    <citation type="journal article" date="2024" name="Nat. Commun.">
        <title>Phylogenomics reveals the evolutionary origins of lichenization in chlorophyte algae.</title>
        <authorList>
            <person name="Puginier C."/>
            <person name="Libourel C."/>
            <person name="Otte J."/>
            <person name="Skaloud P."/>
            <person name="Haon M."/>
            <person name="Grisel S."/>
            <person name="Petersen M."/>
            <person name="Berrin J.G."/>
            <person name="Delaux P.M."/>
            <person name="Dal Grande F."/>
            <person name="Keller J."/>
        </authorList>
    </citation>
    <scope>NUCLEOTIDE SEQUENCE [LARGE SCALE GENOMIC DNA]</scope>
    <source>
        <strain evidence="7 8">SAG 2145</strain>
    </source>
</reference>
<evidence type="ECO:0000259" key="6">
    <source>
        <dbReference type="PROSITE" id="PS50102"/>
    </source>
</evidence>
<feature type="compositionally biased region" description="Low complexity" evidence="5">
    <location>
        <begin position="595"/>
        <end position="607"/>
    </location>
</feature>
<comment type="subcellular location">
    <subcellularLocation>
        <location evidence="1">Nucleus</location>
    </subcellularLocation>
</comment>
<dbReference type="Gene3D" id="3.30.70.330">
    <property type="match status" value="2"/>
</dbReference>
<feature type="region of interest" description="Disordered" evidence="5">
    <location>
        <begin position="681"/>
        <end position="1000"/>
    </location>
</feature>
<evidence type="ECO:0000313" key="8">
    <source>
        <dbReference type="Proteomes" id="UP001438707"/>
    </source>
</evidence>
<evidence type="ECO:0000256" key="1">
    <source>
        <dbReference type="ARBA" id="ARBA00004123"/>
    </source>
</evidence>
<dbReference type="InterPro" id="IPR035979">
    <property type="entry name" value="RBD_domain_sf"/>
</dbReference>
<feature type="compositionally biased region" description="Low complexity" evidence="5">
    <location>
        <begin position="908"/>
        <end position="920"/>
    </location>
</feature>
<evidence type="ECO:0000256" key="4">
    <source>
        <dbReference type="PROSITE-ProRule" id="PRU00176"/>
    </source>
</evidence>
<comment type="caution">
    <text evidence="7">The sequence shown here is derived from an EMBL/GenBank/DDBJ whole genome shotgun (WGS) entry which is preliminary data.</text>
</comment>
<dbReference type="GO" id="GO:0003723">
    <property type="term" value="F:RNA binding"/>
    <property type="evidence" value="ECO:0007669"/>
    <property type="project" value="UniProtKB-UniRule"/>
</dbReference>
<sequence length="1156" mass="123812">MSFNSRSAPHKKRPAEESLSAPPAKRSSSVDQKEAYRASIKQTYHSFQVLSSDEPQTGEHRLQAFEQLLSALSGDLPSKRLAVKLVPRFASTFPSKLEATASSLSALATVNLNSPNARASQELRLAAVEALGSILSACCQCLETVQQAERITCLLLWHLQARAMTDMQQTSSFSPSDAGRGNEVAALQRVLLAAMVLHPQHAVPGAVSAISSPDAGIAHAARAFLESIVLPLVLQDAQHLNGSVKPHGVLSSIPADSFSPSSFQQCLRSSLKSAYQELSPIKGREAKLVMGQLIQKLPAAFEPSSNAAPGSGCLPPQRPHASHQSPDNRLLPDSSARRQPSLPGPVSPDPLQAFESALKPVIASPVPQQIPQDPRNWQPVAHRQAQRSPSVGRKRSRSPGAPHQQPVKSGLHDDTVGLEAPEFRPGGPVCRASRCLWIGSLHPSVPESELRQECMRFGNVVGITFPPCPLHDEAQVTFSNIHEAALCYEAMADMAPWGVRPLDVRFCEQILPEGMTDAGWDEDSRQNIWVANATQTELLAILQGAGLPGPQRVLPVAGLKPGFVLNLESASLVQPTVNAVQPHFGPQAAGRRHSASPPKAAPANSGSDFAGRTLWVGQLGPDVNEKELLAAFRRYGRVTGHSMIRKSNCAFVDFESAAAATEAKQALNGARFSSCQIRLEYKDEPRGPRGSFREPRSPSRDFGRMPQRGSMPLPAADSQSWGRPPFREGPPLHRGGFSRRDGPHARPPSPPFRPHHRHPVPHRRPWDDPSTSPPSHRPMLGASASLPAASPQPTVSCLQAPANRLASAAGQDSLLHGQPGRRSAIASPPPPLPQDHPPKEEPEDRDPQLPPLPPEPPSPIPKPPTEPPPPVAANPNGAVANHHGAQQRAEAPLPASTPMPLEAPPLPAASASASQPTAHSRPVSADSSDRISPNFPAAPVEGKANGWSGKASPKHAEPEPTLPTADSGLLSGLPPGFTRPRKSLSNPGSGPASAASNSTRWTGHLAKSGKLICPILCMDPHQHSSSVRPAMTIEPAEWPKQLDVDNRIDVPSVYTSFDRAHAEQRAVRKLALPPAATSPSHEALLQHQQQRRAFVEFLNYLSGKRRAGVVQLRPSSGSMGGQPRILYLIPASASVIERFKLVWEPTELLVAVVVPK</sequence>
<dbReference type="GO" id="GO:0005634">
    <property type="term" value="C:nucleus"/>
    <property type="evidence" value="ECO:0007669"/>
    <property type="project" value="UniProtKB-SubCell"/>
</dbReference>
<dbReference type="PANTHER" id="PTHR23189">
    <property type="entry name" value="RNA RECOGNITION MOTIF-CONTAINING"/>
    <property type="match status" value="1"/>
</dbReference>
<feature type="region of interest" description="Disordered" evidence="5">
    <location>
        <begin position="1"/>
        <end position="35"/>
    </location>
</feature>
<dbReference type="SUPFAM" id="SSF54928">
    <property type="entry name" value="RNA-binding domain, RBD"/>
    <property type="match status" value="2"/>
</dbReference>
<feature type="compositionally biased region" description="Low complexity" evidence="5">
    <location>
        <begin position="782"/>
        <end position="793"/>
    </location>
</feature>
<dbReference type="InterPro" id="IPR012921">
    <property type="entry name" value="SPOC_C"/>
</dbReference>
<feature type="domain" description="RRM" evidence="6">
    <location>
        <begin position="612"/>
        <end position="684"/>
    </location>
</feature>
<dbReference type="InterPro" id="IPR000504">
    <property type="entry name" value="RRM_dom"/>
</dbReference>
<dbReference type="PROSITE" id="PS50102">
    <property type="entry name" value="RRM"/>
    <property type="match status" value="1"/>
</dbReference>
<feature type="compositionally biased region" description="Basic and acidic residues" evidence="5">
    <location>
        <begin position="681"/>
        <end position="703"/>
    </location>
</feature>
<name>A0AAW1RFZ5_9CHLO</name>
<gene>
    <name evidence="7" type="ORF">WJX74_003620</name>
</gene>
<dbReference type="EMBL" id="JALJOS010000012">
    <property type="protein sequence ID" value="KAK9832226.1"/>
    <property type="molecule type" value="Genomic_DNA"/>
</dbReference>
<evidence type="ECO:0000313" key="7">
    <source>
        <dbReference type="EMBL" id="KAK9832226.1"/>
    </source>
</evidence>
<dbReference type="Pfam" id="PF07744">
    <property type="entry name" value="SPOC"/>
    <property type="match status" value="1"/>
</dbReference>